<dbReference type="CDD" id="cd06223">
    <property type="entry name" value="PRTases_typeI"/>
    <property type="match status" value="1"/>
</dbReference>
<sequence>MAVIEINHPMALEKLTVMRNKETASNKFSRKLEELSLMLFHEASKNLAVKKIKVSTPFHEIESPILKNEILLVPILRAGMGMVPMIRRFYPRTHIGMIGLKRDEHILKPITYYINLPKKMDDLEIFILDPMLATGGSILKTVEILSGYNVKPRAVISIISAPEGIKAVKEKYPWLDIYTVAIDEKLNDSGFILPGLGDAGDRLFGTED</sequence>
<dbReference type="NCBIfam" id="NF001097">
    <property type="entry name" value="PRK00129.1"/>
    <property type="match status" value="1"/>
</dbReference>
<evidence type="ECO:0000259" key="11">
    <source>
        <dbReference type="Pfam" id="PF14681"/>
    </source>
</evidence>
<dbReference type="InterPro" id="IPR029057">
    <property type="entry name" value="PRTase-like"/>
</dbReference>
<keyword evidence="9" id="KW-0342">GTP-binding</keyword>
<reference evidence="12 13" key="1">
    <citation type="journal article" date="2018" name="Nat. Biotechnol.">
        <title>A standardized bacterial taxonomy based on genome phylogeny substantially revises the tree of life.</title>
        <authorList>
            <person name="Parks D.H."/>
            <person name="Chuvochina M."/>
            <person name="Waite D.W."/>
            <person name="Rinke C."/>
            <person name="Skarshewski A."/>
            <person name="Chaumeil P.A."/>
            <person name="Hugenholtz P."/>
        </authorList>
    </citation>
    <scope>NUCLEOTIDE SEQUENCE [LARGE SCALE GENOMIC DNA]</scope>
    <source>
        <strain evidence="12">UBA9956</strain>
    </source>
</reference>
<comment type="cofactor">
    <cofactor evidence="1">
        <name>Mg(2+)</name>
        <dbReference type="ChEBI" id="CHEBI:18420"/>
    </cofactor>
</comment>
<dbReference type="Proteomes" id="UP000264062">
    <property type="component" value="Unassembled WGS sequence"/>
</dbReference>
<evidence type="ECO:0000256" key="4">
    <source>
        <dbReference type="ARBA" id="ARBA00011894"/>
    </source>
</evidence>
<comment type="similarity">
    <text evidence="3">Belongs to the UPRTase family.</text>
</comment>
<accession>A0A350HB92</accession>
<organism evidence="12 13">
    <name type="scientific">candidate division WOR-3 bacterium</name>
    <dbReference type="NCBI Taxonomy" id="2052148"/>
    <lineage>
        <taxon>Bacteria</taxon>
        <taxon>Bacteria division WOR-3</taxon>
    </lineage>
</organism>
<keyword evidence="7 12" id="KW-0808">Transferase</keyword>
<dbReference type="InterPro" id="IPR050054">
    <property type="entry name" value="UPRTase/APRTase"/>
</dbReference>
<evidence type="ECO:0000256" key="7">
    <source>
        <dbReference type="ARBA" id="ARBA00022679"/>
    </source>
</evidence>
<dbReference type="AlphaFoldDB" id="A0A350HB92"/>
<feature type="domain" description="Phosphoribosyltransferase" evidence="11">
    <location>
        <begin position="7"/>
        <end position="206"/>
    </location>
</feature>
<evidence type="ECO:0000313" key="12">
    <source>
        <dbReference type="EMBL" id="HAV92808.1"/>
    </source>
</evidence>
<dbReference type="EC" id="2.4.2.9" evidence="4 10"/>
<protein>
    <recommendedName>
        <fullName evidence="4 10">Uracil phosphoribosyltransferase</fullName>
        <ecNumber evidence="4 10">2.4.2.9</ecNumber>
    </recommendedName>
</protein>
<dbReference type="PANTHER" id="PTHR32315">
    <property type="entry name" value="ADENINE PHOSPHORIBOSYLTRANSFERASE"/>
    <property type="match status" value="1"/>
</dbReference>
<dbReference type="GO" id="GO:0006223">
    <property type="term" value="P:uracil salvage"/>
    <property type="evidence" value="ECO:0007669"/>
    <property type="project" value="InterPro"/>
</dbReference>
<dbReference type="GO" id="GO:0005525">
    <property type="term" value="F:GTP binding"/>
    <property type="evidence" value="ECO:0007669"/>
    <property type="project" value="UniProtKB-KW"/>
</dbReference>
<dbReference type="FunFam" id="3.40.50.2020:FF:000023">
    <property type="entry name" value="Probable uracil phosphoribosyltransferase"/>
    <property type="match status" value="1"/>
</dbReference>
<evidence type="ECO:0000256" key="8">
    <source>
        <dbReference type="ARBA" id="ARBA00022741"/>
    </source>
</evidence>
<dbReference type="GO" id="GO:0044206">
    <property type="term" value="P:UMP salvage"/>
    <property type="evidence" value="ECO:0007669"/>
    <property type="project" value="UniProtKB-UniPathway"/>
</dbReference>
<dbReference type="InterPro" id="IPR005765">
    <property type="entry name" value="UPRT"/>
</dbReference>
<evidence type="ECO:0000313" key="13">
    <source>
        <dbReference type="Proteomes" id="UP000264062"/>
    </source>
</evidence>
<dbReference type="EMBL" id="DMZY01000189">
    <property type="protein sequence ID" value="HAV92808.1"/>
    <property type="molecule type" value="Genomic_DNA"/>
</dbReference>
<dbReference type="PANTHER" id="PTHR32315:SF4">
    <property type="entry name" value="URACIL PHOSPHORIBOSYLTRANSFERASE, CHLOROPLASTIC"/>
    <property type="match status" value="1"/>
</dbReference>
<evidence type="ECO:0000256" key="9">
    <source>
        <dbReference type="ARBA" id="ARBA00023134"/>
    </source>
</evidence>
<keyword evidence="6 12" id="KW-0328">Glycosyltransferase</keyword>
<comment type="caution">
    <text evidence="12">The sequence shown here is derived from an EMBL/GenBank/DDBJ whole genome shotgun (WGS) entry which is preliminary data.</text>
</comment>
<dbReference type="NCBIfam" id="TIGR01091">
    <property type="entry name" value="upp"/>
    <property type="match status" value="1"/>
</dbReference>
<dbReference type="SUPFAM" id="SSF53271">
    <property type="entry name" value="PRTase-like"/>
    <property type="match status" value="1"/>
</dbReference>
<dbReference type="Gene3D" id="3.40.50.2020">
    <property type="match status" value="1"/>
</dbReference>
<evidence type="ECO:0000256" key="10">
    <source>
        <dbReference type="NCBIfam" id="TIGR01091"/>
    </source>
</evidence>
<dbReference type="InterPro" id="IPR000836">
    <property type="entry name" value="PRTase_dom"/>
</dbReference>
<evidence type="ECO:0000256" key="5">
    <source>
        <dbReference type="ARBA" id="ARBA00022533"/>
    </source>
</evidence>
<proteinExistence type="inferred from homology"/>
<evidence type="ECO:0000256" key="3">
    <source>
        <dbReference type="ARBA" id="ARBA00009516"/>
    </source>
</evidence>
<keyword evidence="5" id="KW-0021">Allosteric enzyme</keyword>
<dbReference type="GO" id="GO:0004845">
    <property type="term" value="F:uracil phosphoribosyltransferase activity"/>
    <property type="evidence" value="ECO:0007669"/>
    <property type="project" value="UniProtKB-UniRule"/>
</dbReference>
<name>A0A350HB92_UNCW3</name>
<dbReference type="UniPathway" id="UPA00574">
    <property type="reaction ID" value="UER00636"/>
</dbReference>
<comment type="pathway">
    <text evidence="2">Pyrimidine metabolism; UMP biosynthesis via salvage pathway; UMP from uracil: step 1/1.</text>
</comment>
<gene>
    <name evidence="12" type="ORF">DCW38_06475</name>
</gene>
<keyword evidence="8" id="KW-0547">Nucleotide-binding</keyword>
<dbReference type="Pfam" id="PF14681">
    <property type="entry name" value="UPRTase"/>
    <property type="match status" value="1"/>
</dbReference>
<evidence type="ECO:0000256" key="2">
    <source>
        <dbReference type="ARBA" id="ARBA00005180"/>
    </source>
</evidence>
<evidence type="ECO:0000256" key="6">
    <source>
        <dbReference type="ARBA" id="ARBA00022676"/>
    </source>
</evidence>
<evidence type="ECO:0000256" key="1">
    <source>
        <dbReference type="ARBA" id="ARBA00001946"/>
    </source>
</evidence>